<dbReference type="InterPro" id="IPR037673">
    <property type="entry name" value="MSC/AndL"/>
</dbReference>
<comment type="function">
    <text evidence="9">Channel that opens in response to stretch forces in the membrane lipid bilayer. May participate in the regulation of osmotic pressure changes within the cell.</text>
</comment>
<evidence type="ECO:0000256" key="9">
    <source>
        <dbReference type="HAMAP-Rule" id="MF_00115"/>
    </source>
</evidence>
<reference evidence="10 11" key="1">
    <citation type="journal article" date="2021" name="Microbiol. Resour. Announc.">
        <title>Complete Genome Sequences of Three Human Oral Treponema parvum Isolates.</title>
        <authorList>
            <person name="Zeng H."/>
            <person name="Watt R.M."/>
        </authorList>
    </citation>
    <scope>NUCLEOTIDE SEQUENCE [LARGE SCALE GENOMIC DNA]</scope>
    <source>
        <strain evidence="10 11">ATCC 700770</strain>
    </source>
</reference>
<accession>A0A975F288</accession>
<dbReference type="EMBL" id="CP054142">
    <property type="protein sequence ID" value="QTQ13159.1"/>
    <property type="molecule type" value="Genomic_DNA"/>
</dbReference>
<keyword evidence="7 9" id="KW-0472">Membrane</keyword>
<feature type="transmembrane region" description="Helical" evidence="9">
    <location>
        <begin position="81"/>
        <end position="102"/>
    </location>
</feature>
<dbReference type="InterPro" id="IPR036019">
    <property type="entry name" value="MscL_channel"/>
</dbReference>
<evidence type="ECO:0000256" key="5">
    <source>
        <dbReference type="ARBA" id="ARBA00022989"/>
    </source>
</evidence>
<protein>
    <recommendedName>
        <fullName evidence="9">Large-conductance mechanosensitive channel</fullName>
    </recommendedName>
</protein>
<dbReference type="SUPFAM" id="SSF81330">
    <property type="entry name" value="Gated mechanosensitive channel"/>
    <property type="match status" value="1"/>
</dbReference>
<keyword evidence="11" id="KW-1185">Reference proteome</keyword>
<organism evidence="10 11">
    <name type="scientific">Treponema parvum</name>
    <dbReference type="NCBI Taxonomy" id="138851"/>
    <lineage>
        <taxon>Bacteria</taxon>
        <taxon>Pseudomonadati</taxon>
        <taxon>Spirochaetota</taxon>
        <taxon>Spirochaetia</taxon>
        <taxon>Spirochaetales</taxon>
        <taxon>Treponemataceae</taxon>
        <taxon>Treponema</taxon>
    </lineage>
</organism>
<dbReference type="InterPro" id="IPR001185">
    <property type="entry name" value="MS_channel"/>
</dbReference>
<keyword evidence="3 9" id="KW-1003">Cell membrane</keyword>
<evidence type="ECO:0000256" key="7">
    <source>
        <dbReference type="ARBA" id="ARBA00023136"/>
    </source>
</evidence>
<dbReference type="PANTHER" id="PTHR30266:SF2">
    <property type="entry name" value="LARGE-CONDUCTANCE MECHANOSENSITIVE CHANNEL"/>
    <property type="match status" value="1"/>
</dbReference>
<evidence type="ECO:0000256" key="6">
    <source>
        <dbReference type="ARBA" id="ARBA00023065"/>
    </source>
</evidence>
<dbReference type="AlphaFoldDB" id="A0A975F288"/>
<evidence type="ECO:0000256" key="8">
    <source>
        <dbReference type="ARBA" id="ARBA00023303"/>
    </source>
</evidence>
<dbReference type="GO" id="GO:0008381">
    <property type="term" value="F:mechanosensitive monoatomic ion channel activity"/>
    <property type="evidence" value="ECO:0007669"/>
    <property type="project" value="UniProtKB-UniRule"/>
</dbReference>
<dbReference type="HAMAP" id="MF_00115">
    <property type="entry name" value="MscL"/>
    <property type="match status" value="1"/>
</dbReference>
<dbReference type="Pfam" id="PF01741">
    <property type="entry name" value="MscL"/>
    <property type="match status" value="1"/>
</dbReference>
<keyword evidence="5 9" id="KW-1133">Transmembrane helix</keyword>
<evidence type="ECO:0000313" key="10">
    <source>
        <dbReference type="EMBL" id="QTQ13159.1"/>
    </source>
</evidence>
<evidence type="ECO:0000256" key="2">
    <source>
        <dbReference type="ARBA" id="ARBA00022448"/>
    </source>
</evidence>
<keyword evidence="6 9" id="KW-0406">Ion transport</keyword>
<dbReference type="NCBIfam" id="TIGR00220">
    <property type="entry name" value="mscL"/>
    <property type="match status" value="1"/>
</dbReference>
<evidence type="ECO:0000256" key="4">
    <source>
        <dbReference type="ARBA" id="ARBA00022692"/>
    </source>
</evidence>
<comment type="subcellular location">
    <subcellularLocation>
        <location evidence="9">Cell membrane</location>
        <topology evidence="9">Multi-pass membrane protein</topology>
    </subcellularLocation>
    <subcellularLocation>
        <location evidence="1">Membrane</location>
        <topology evidence="1">Multi-pass membrane protein</topology>
    </subcellularLocation>
</comment>
<dbReference type="Proteomes" id="UP000671908">
    <property type="component" value="Chromosome"/>
</dbReference>
<proteinExistence type="inferred from homology"/>
<dbReference type="RefSeq" id="WP_210119885.1">
    <property type="nucleotide sequence ID" value="NZ_CP054142.1"/>
</dbReference>
<name>A0A975F288_9SPIR</name>
<evidence type="ECO:0000256" key="3">
    <source>
        <dbReference type="ARBA" id="ARBA00022475"/>
    </source>
</evidence>
<comment type="similarity">
    <text evidence="9">Belongs to the MscL family.</text>
</comment>
<keyword evidence="4 9" id="KW-0812">Transmembrane</keyword>
<gene>
    <name evidence="9 10" type="primary">mscL</name>
    <name evidence="10" type="ORF">HRQ91_01085</name>
</gene>
<keyword evidence="2 9" id="KW-0813">Transport</keyword>
<dbReference type="Gene3D" id="1.10.1200.120">
    <property type="entry name" value="Large-conductance mechanosensitive channel, MscL, domain 1"/>
    <property type="match status" value="1"/>
</dbReference>
<evidence type="ECO:0000313" key="11">
    <source>
        <dbReference type="Proteomes" id="UP000671908"/>
    </source>
</evidence>
<feature type="transmembrane region" description="Helical" evidence="9">
    <location>
        <begin position="20"/>
        <end position="39"/>
    </location>
</feature>
<feature type="transmembrane region" description="Helical" evidence="9">
    <location>
        <begin position="51"/>
        <end position="69"/>
    </location>
</feature>
<sequence>MEAKKIGTNVKNTLTDFKKFISKGNIIDLSLGVVIGTAFGKITTSLVNDVIMPIIGIIIGGINFQDLVFKYGDAVIGYGKFIQSIIDFLIIAACVFVFTKIFSKFKAKEEAKPASPAPNIVLLESIRDELIKLNEKK</sequence>
<comment type="subunit">
    <text evidence="9">Homopentamer.</text>
</comment>
<dbReference type="PANTHER" id="PTHR30266">
    <property type="entry name" value="MECHANOSENSITIVE CHANNEL MSCL"/>
    <property type="match status" value="1"/>
</dbReference>
<evidence type="ECO:0000256" key="1">
    <source>
        <dbReference type="ARBA" id="ARBA00004141"/>
    </source>
</evidence>
<dbReference type="PRINTS" id="PR01264">
    <property type="entry name" value="MECHCHANNEL"/>
</dbReference>
<keyword evidence="8 9" id="KW-0407">Ion channel</keyword>
<dbReference type="KEGG" id="tpav:HRQ91_01085"/>
<dbReference type="GO" id="GO:0005886">
    <property type="term" value="C:plasma membrane"/>
    <property type="evidence" value="ECO:0007669"/>
    <property type="project" value="UniProtKB-SubCell"/>
</dbReference>